<dbReference type="SUPFAM" id="SSF53218">
    <property type="entry name" value="Molybdenum cofactor biosynthesis proteins"/>
    <property type="match status" value="1"/>
</dbReference>
<dbReference type="AlphaFoldDB" id="A0A154QM92"/>
<dbReference type="SMART" id="SM00852">
    <property type="entry name" value="MoCF_biosynth"/>
    <property type="match status" value="1"/>
</dbReference>
<dbReference type="InterPro" id="IPR036425">
    <property type="entry name" value="MoaB/Mog-like_dom_sf"/>
</dbReference>
<dbReference type="UniPathway" id="UPA00344"/>
<dbReference type="NCBIfam" id="NF002947">
    <property type="entry name" value="PRK03604.1"/>
    <property type="match status" value="1"/>
</dbReference>
<dbReference type="InterPro" id="IPR012247">
    <property type="entry name" value="MoaC_MogA"/>
</dbReference>
<feature type="domain" description="MoaB/Mog" evidence="4">
    <location>
        <begin position="182"/>
        <end position="325"/>
    </location>
</feature>
<dbReference type="RefSeq" id="WP_008433291.1">
    <property type="nucleotide sequence ID" value="NZ_LVJS01000003.1"/>
</dbReference>
<dbReference type="SUPFAM" id="SSF55040">
    <property type="entry name" value="Molybdenum cofactor biosynthesis protein C, MoaC"/>
    <property type="match status" value="1"/>
</dbReference>
<dbReference type="CDD" id="cd00886">
    <property type="entry name" value="MogA_MoaB"/>
    <property type="match status" value="1"/>
</dbReference>
<dbReference type="Gene3D" id="3.30.70.640">
    <property type="entry name" value="Molybdopterin cofactor biosynthesis C (MoaC) domain"/>
    <property type="match status" value="1"/>
</dbReference>
<evidence type="ECO:0000256" key="2">
    <source>
        <dbReference type="ARBA" id="ARBA00023150"/>
    </source>
</evidence>
<dbReference type="InterPro" id="IPR002820">
    <property type="entry name" value="Mopterin_CF_biosynth-C_dom"/>
</dbReference>
<sequence>MTLPATEHVAAFHMADIRDKRPTRRRAVAVGELQAGPVAWPLIVERRLPKGDALVMAEVAGLQGAKQASALMPLCHPLPLELVRVHCEPVAERLAIRVYCEVATEARTGVEMEALAGVNAALLTLYDLSKPVEPALSIGGIRLLFKEGGKSGLWRHPEGMSEAEQAHYRPRDIARLQGVSCAVVTLSDRAHEGRYEDRSGPLLVEGLRQLGAQVDHVDVLPDGVQPLAAHLRALAAAQVRLCLCTGGTGLGPRDLTPEALAQVADRRVSGLAEMLRSESARHTPLAWLSRAEAVQLGRMLVLAMPGSPRAAGQGMAIVAPLLAHALAMMDGEAHP</sequence>
<evidence type="ECO:0000259" key="4">
    <source>
        <dbReference type="SMART" id="SM00852"/>
    </source>
</evidence>
<evidence type="ECO:0000256" key="1">
    <source>
        <dbReference type="ARBA" id="ARBA00005046"/>
    </source>
</evidence>
<evidence type="ECO:0000313" key="6">
    <source>
        <dbReference type="Proteomes" id="UP000076131"/>
    </source>
</evidence>
<reference evidence="5 6" key="1">
    <citation type="journal article" date="2016" name="MBio">
        <title>Lateral Gene Transfer in a Heavy Metal-Contaminated-Groundwater Microbial Community.</title>
        <authorList>
            <person name="Hemme C.L."/>
            <person name="Green S.J."/>
            <person name="Rishishwar L."/>
            <person name="Prakash O."/>
            <person name="Pettenato A."/>
            <person name="Chakraborty R."/>
            <person name="Deutschbauer A.M."/>
            <person name="Van Nostrand J.D."/>
            <person name="Wu L."/>
            <person name="He Z."/>
            <person name="Jordan I.K."/>
            <person name="Hazen T.C."/>
            <person name="Arkin A.P."/>
            <person name="Kostka J.E."/>
            <person name="Zhou J."/>
        </authorList>
    </citation>
    <scope>NUCLEOTIDE SEQUENCE [LARGE SCALE GENOMIC DNA]</scope>
    <source>
        <strain evidence="5 6">FW104-T7</strain>
    </source>
</reference>
<dbReference type="GO" id="GO:0006777">
    <property type="term" value="P:Mo-molybdopterin cofactor biosynthetic process"/>
    <property type="evidence" value="ECO:0007669"/>
    <property type="project" value="UniProtKB-KW"/>
</dbReference>
<gene>
    <name evidence="5" type="ORF">RHOFW104T7_03945</name>
</gene>
<dbReference type="InterPro" id="IPR001453">
    <property type="entry name" value="MoaB/Mog_dom"/>
</dbReference>
<dbReference type="InterPro" id="IPR036522">
    <property type="entry name" value="MoaC_sf"/>
</dbReference>
<dbReference type="Gene3D" id="3.40.980.10">
    <property type="entry name" value="MoaB/Mog-like domain"/>
    <property type="match status" value="1"/>
</dbReference>
<proteinExistence type="predicted"/>
<organism evidence="5 6">
    <name type="scientific">Rhodanobacter thiooxydans</name>
    <dbReference type="NCBI Taxonomy" id="416169"/>
    <lineage>
        <taxon>Bacteria</taxon>
        <taxon>Pseudomonadati</taxon>
        <taxon>Pseudomonadota</taxon>
        <taxon>Gammaproteobacteria</taxon>
        <taxon>Lysobacterales</taxon>
        <taxon>Rhodanobacteraceae</taxon>
        <taxon>Rhodanobacter</taxon>
    </lineage>
</organism>
<dbReference type="Pfam" id="PF01967">
    <property type="entry name" value="MoaC"/>
    <property type="match status" value="1"/>
</dbReference>
<dbReference type="Proteomes" id="UP000076131">
    <property type="component" value="Unassembled WGS sequence"/>
</dbReference>
<dbReference type="InterPro" id="IPR051920">
    <property type="entry name" value="MPT_Adenylyltrnsfr/MoaC-Rel"/>
</dbReference>
<comment type="pathway">
    <text evidence="1">Cofactor biosynthesis; molybdopterin biosynthesis.</text>
</comment>
<keyword evidence="2" id="KW-0501">Molybdenum cofactor biosynthesis</keyword>
<name>A0A154QM92_9GAMM</name>
<dbReference type="PANTHER" id="PTHR43764:SF1">
    <property type="entry name" value="MOLYBDOPTERIN MOLYBDOTRANSFERASE"/>
    <property type="match status" value="1"/>
</dbReference>
<accession>A0A154QM92</accession>
<dbReference type="NCBIfam" id="TIGR00177">
    <property type="entry name" value="molyb_syn"/>
    <property type="match status" value="1"/>
</dbReference>
<dbReference type="PANTHER" id="PTHR43764">
    <property type="entry name" value="MOLYBDENUM COFACTOR BIOSYNTHESIS"/>
    <property type="match status" value="1"/>
</dbReference>
<dbReference type="EMBL" id="LVJS01000003">
    <property type="protein sequence ID" value="KZC25354.1"/>
    <property type="molecule type" value="Genomic_DNA"/>
</dbReference>
<keyword evidence="6" id="KW-1185">Reference proteome</keyword>
<dbReference type="eggNOG" id="COG0521">
    <property type="taxonomic scope" value="Bacteria"/>
</dbReference>
<protein>
    <submittedName>
        <fullName evidence="5">Molybdenum cofactor biosynthesis protein MoaC</fullName>
    </submittedName>
</protein>
<comment type="caution">
    <text evidence="5">The sequence shown here is derived from an EMBL/GenBank/DDBJ whole genome shotgun (WGS) entry which is preliminary data.</text>
</comment>
<comment type="function">
    <text evidence="3">Catalyzes the conversion of (8S)-3',8-cyclo-7,8-dihydroguanosine 5'-triphosphate to cyclic pyranopterin monophosphate (cPMP).</text>
</comment>
<dbReference type="eggNOG" id="COG0315">
    <property type="taxonomic scope" value="Bacteria"/>
</dbReference>
<evidence type="ECO:0000313" key="5">
    <source>
        <dbReference type="EMBL" id="KZC25354.1"/>
    </source>
</evidence>
<dbReference type="Pfam" id="PF00994">
    <property type="entry name" value="MoCF_biosynth"/>
    <property type="match status" value="1"/>
</dbReference>
<dbReference type="STRING" id="416169.RHOFW104T7_03945"/>
<evidence type="ECO:0000256" key="3">
    <source>
        <dbReference type="ARBA" id="ARBA00055087"/>
    </source>
</evidence>
<dbReference type="PIRSF" id="PIRSF036594">
    <property type="entry name" value="MoaC_MogA"/>
    <property type="match status" value="1"/>
</dbReference>